<keyword evidence="8" id="KW-0274">FAD</keyword>
<dbReference type="InterPro" id="IPR039261">
    <property type="entry name" value="FNR_nucleotide-bd"/>
</dbReference>
<feature type="domain" description="ABC transmembrane type-1" evidence="17">
    <location>
        <begin position="282"/>
        <end position="564"/>
    </location>
</feature>
<evidence type="ECO:0000256" key="6">
    <source>
        <dbReference type="ARBA" id="ARBA00022692"/>
    </source>
</evidence>
<dbReference type="GO" id="GO:0005886">
    <property type="term" value="C:plasma membrane"/>
    <property type="evidence" value="ECO:0007669"/>
    <property type="project" value="UniProtKB-SubCell"/>
</dbReference>
<evidence type="ECO:0000256" key="8">
    <source>
        <dbReference type="ARBA" id="ARBA00022827"/>
    </source>
</evidence>
<dbReference type="Gene3D" id="1.20.1560.10">
    <property type="entry name" value="ABC transporter type 1, transmembrane domain"/>
    <property type="match status" value="1"/>
</dbReference>
<keyword evidence="3" id="KW-0813">Transport</keyword>
<feature type="domain" description="ABC transporter" evidence="16">
    <location>
        <begin position="594"/>
        <end position="826"/>
    </location>
</feature>
<comment type="similarity">
    <text evidence="14">Belongs to the ABC transporter superfamily. Lipid exporter (TC 3.A.1.106) family.</text>
</comment>
<evidence type="ECO:0000256" key="3">
    <source>
        <dbReference type="ARBA" id="ARBA00022448"/>
    </source>
</evidence>
<dbReference type="Gene3D" id="3.40.50.300">
    <property type="entry name" value="P-loop containing nucleotide triphosphate hydrolases"/>
    <property type="match status" value="1"/>
</dbReference>
<dbReference type="InterPro" id="IPR003593">
    <property type="entry name" value="AAA+_ATPase"/>
</dbReference>
<gene>
    <name evidence="19" type="ORF">JDV75_02490</name>
</gene>
<evidence type="ECO:0000256" key="13">
    <source>
        <dbReference type="ARBA" id="ARBA00023488"/>
    </source>
</evidence>
<dbReference type="InterPro" id="IPR039421">
    <property type="entry name" value="Type_1_exporter"/>
</dbReference>
<evidence type="ECO:0000256" key="2">
    <source>
        <dbReference type="ARBA" id="ARBA00004651"/>
    </source>
</evidence>
<evidence type="ECO:0000256" key="1">
    <source>
        <dbReference type="ARBA" id="ARBA00001974"/>
    </source>
</evidence>
<evidence type="ECO:0000256" key="10">
    <source>
        <dbReference type="ARBA" id="ARBA00022989"/>
    </source>
</evidence>
<dbReference type="GO" id="GO:0016491">
    <property type="term" value="F:oxidoreductase activity"/>
    <property type="evidence" value="ECO:0007669"/>
    <property type="project" value="InterPro"/>
</dbReference>
<feature type="transmembrane region" description="Helical" evidence="15">
    <location>
        <begin position="538"/>
        <end position="555"/>
    </location>
</feature>
<evidence type="ECO:0000259" key="18">
    <source>
        <dbReference type="PROSITE" id="PS51384"/>
    </source>
</evidence>
<dbReference type="FunFam" id="3.40.50.300:FF:000299">
    <property type="entry name" value="ABC transporter ATP-binding protein/permease"/>
    <property type="match status" value="1"/>
</dbReference>
<evidence type="ECO:0000259" key="16">
    <source>
        <dbReference type="PROSITE" id="PS50893"/>
    </source>
</evidence>
<keyword evidence="5" id="KW-0285">Flavoprotein</keyword>
<keyword evidence="20" id="KW-1185">Reference proteome</keyword>
<dbReference type="SUPFAM" id="SSF90123">
    <property type="entry name" value="ABC transporter transmembrane region"/>
    <property type="match status" value="1"/>
</dbReference>
<keyword evidence="9 19" id="KW-0067">ATP-binding</keyword>
<evidence type="ECO:0000256" key="9">
    <source>
        <dbReference type="ARBA" id="ARBA00022840"/>
    </source>
</evidence>
<protein>
    <recommendedName>
        <fullName evidence="13">Mycobactin import ATP-binding/permease protein IrtA</fullName>
    </recommendedName>
</protein>
<feature type="transmembrane region" description="Helical" evidence="15">
    <location>
        <begin position="514"/>
        <end position="532"/>
    </location>
</feature>
<dbReference type="Pfam" id="PF04954">
    <property type="entry name" value="SIP"/>
    <property type="match status" value="1"/>
</dbReference>
<dbReference type="Pfam" id="PF00664">
    <property type="entry name" value="ABC_membrane"/>
    <property type="match status" value="1"/>
</dbReference>
<evidence type="ECO:0000256" key="15">
    <source>
        <dbReference type="SAM" id="Phobius"/>
    </source>
</evidence>
<dbReference type="Gene3D" id="3.40.50.80">
    <property type="entry name" value="Nucleotide-binding domain of ferredoxin-NADP reductase (FNR) module"/>
    <property type="match status" value="1"/>
</dbReference>
<dbReference type="CDD" id="cd06193">
    <property type="entry name" value="siderophore_interacting"/>
    <property type="match status" value="1"/>
</dbReference>
<keyword evidence="11 15" id="KW-0472">Membrane</keyword>
<dbReference type="Proteomes" id="UP000645966">
    <property type="component" value="Unassembled WGS sequence"/>
</dbReference>
<dbReference type="SUPFAM" id="SSF63380">
    <property type="entry name" value="Riboflavin synthase domain-like"/>
    <property type="match status" value="1"/>
</dbReference>
<dbReference type="PANTHER" id="PTHR43394">
    <property type="entry name" value="ATP-DEPENDENT PERMEASE MDL1, MITOCHONDRIAL"/>
    <property type="match status" value="1"/>
</dbReference>
<dbReference type="RefSeq" id="WP_198737690.1">
    <property type="nucleotide sequence ID" value="NZ_JAEIOS010000010.1"/>
</dbReference>
<feature type="transmembrane region" description="Helical" evidence="15">
    <location>
        <begin position="318"/>
        <end position="346"/>
    </location>
</feature>
<dbReference type="InterPro" id="IPR013113">
    <property type="entry name" value="SIP_FAD-bd"/>
</dbReference>
<dbReference type="InterPro" id="IPR007037">
    <property type="entry name" value="SIP_rossman_dom"/>
</dbReference>
<dbReference type="InterPro" id="IPR027417">
    <property type="entry name" value="P-loop_NTPase"/>
</dbReference>
<comment type="caution">
    <text evidence="19">The sequence shown here is derived from an EMBL/GenBank/DDBJ whole genome shotgun (WGS) entry which is preliminary data.</text>
</comment>
<dbReference type="GO" id="GO:0005524">
    <property type="term" value="F:ATP binding"/>
    <property type="evidence" value="ECO:0007669"/>
    <property type="project" value="UniProtKB-KW"/>
</dbReference>
<accession>A0A934I4Z0</accession>
<dbReference type="GO" id="GO:0016887">
    <property type="term" value="F:ATP hydrolysis activity"/>
    <property type="evidence" value="ECO:0007669"/>
    <property type="project" value="InterPro"/>
</dbReference>
<keyword evidence="10 15" id="KW-1133">Transmembrane helix</keyword>
<feature type="transmembrane region" description="Helical" evidence="15">
    <location>
        <begin position="417"/>
        <end position="436"/>
    </location>
</feature>
<feature type="domain" description="FAD-binding FR-type" evidence="18">
    <location>
        <begin position="15"/>
        <end position="126"/>
    </location>
</feature>
<dbReference type="PROSITE" id="PS51384">
    <property type="entry name" value="FAD_FR"/>
    <property type="match status" value="1"/>
</dbReference>
<organism evidence="19 20">
    <name type="scientific">Corynebacterium meridianum</name>
    <dbReference type="NCBI Taxonomy" id="2765363"/>
    <lineage>
        <taxon>Bacteria</taxon>
        <taxon>Bacillati</taxon>
        <taxon>Actinomycetota</taxon>
        <taxon>Actinomycetes</taxon>
        <taxon>Mycobacteriales</taxon>
        <taxon>Corynebacteriaceae</taxon>
        <taxon>Corynebacterium</taxon>
    </lineage>
</organism>
<keyword evidence="7" id="KW-0547">Nucleotide-binding</keyword>
<dbReference type="InterPro" id="IPR017871">
    <property type="entry name" value="ABC_transporter-like_CS"/>
</dbReference>
<feature type="transmembrane region" description="Helical" evidence="15">
    <location>
        <begin position="281"/>
        <end position="306"/>
    </location>
</feature>
<evidence type="ECO:0000313" key="20">
    <source>
        <dbReference type="Proteomes" id="UP000645966"/>
    </source>
</evidence>
<dbReference type="InterPro" id="IPR011527">
    <property type="entry name" value="ABC1_TM_dom"/>
</dbReference>
<comment type="subunit">
    <text evidence="12">Forms a heterodimer with IrtB.</text>
</comment>
<name>A0A934I4Z0_9CORY</name>
<evidence type="ECO:0000256" key="14">
    <source>
        <dbReference type="ARBA" id="ARBA00061644"/>
    </source>
</evidence>
<evidence type="ECO:0000256" key="11">
    <source>
        <dbReference type="ARBA" id="ARBA00023136"/>
    </source>
</evidence>
<dbReference type="PROSITE" id="PS50893">
    <property type="entry name" value="ABC_TRANSPORTER_2"/>
    <property type="match status" value="1"/>
</dbReference>
<dbReference type="PROSITE" id="PS50929">
    <property type="entry name" value="ABC_TM1F"/>
    <property type="match status" value="1"/>
</dbReference>
<dbReference type="AlphaFoldDB" id="A0A934I4Z0"/>
<sequence length="830" mass="89542">MGKGVSGSIMKAMGAKDHRVRLIDREWVTDNYLRLRLRSDTLLNPEGEKPGAWIRAWFPDPDGGAKEFQRGYTIRDADPATGEFTLEFVLHEPAGPASHWARHAEVGAEISAMRMSEEPFVQLDPQPPGYLLLGDASGYPAICDIAAAIDPSVPVVILLEKNSDPDEQLPLPVGDNITATWIDPLPDGQALVQAILGGTWSGWFTWLTAESTSVRHARTYLRRECGATKALLHAQGYWIRGRAMGSYRDTDAPEQYASPHDAAMTPATPTRGVLAGAKTALILSGIAQGCLSVLQIVPLILFAHIAQMFLDGAPEQEFFRAAVIALVVMGLSGLGTVSLTTALHFYDAHFAAALRLRLMEKVTRLPLGWFNRRESAGVRKLIGGDVAALHHLVTHAVPEVVAAAVTPVAVLVYLMSVQWRLGLVLLIPVVLFIVVMTRMMNRDRDRFQTSQRLVAEANAVVQTHLETQRESRIFGDDAIVDVDGAMREIDEFVSTWQHDTAPAKVTMVMLNRPATVIALLCTAAWLFLLVGWIDPSDLIPFLILGTSFAGQLLAVSHSIGALQQGLNAVAGLDLLLATPTLAEPADRPGRPGHVVFDHVRFGYGPGRPVLPDFSLSLEPGTVTAVVGDSGAGKSTVASLLARLWDVDGGSVSIDGRDIRDLSQKELYGRVSVLLQDVQLLHTSVAENIALAAPGADRDSIIAAAEAVGIADFIETLPDGYDTVIDGNRLSGGQRQRIGVARALLADTDIVVLDEATASADPESEWAIRRGLDRLLAGKTVLMIAHRLHTVTGADRIVVMRDGRITESGTHDQLIAADGTYADLWKAGSTR</sequence>
<evidence type="ECO:0000259" key="17">
    <source>
        <dbReference type="PROSITE" id="PS50929"/>
    </source>
</evidence>
<dbReference type="GO" id="GO:0015421">
    <property type="term" value="F:ABC-type oligopeptide transporter activity"/>
    <property type="evidence" value="ECO:0007669"/>
    <property type="project" value="TreeGrafter"/>
</dbReference>
<keyword evidence="6 15" id="KW-0812">Transmembrane</keyword>
<reference evidence="19" key="1">
    <citation type="submission" date="2020-12" db="EMBL/GenBank/DDBJ databases">
        <title>Genome public.</title>
        <authorList>
            <person name="Sun Q."/>
        </authorList>
    </citation>
    <scope>NUCLEOTIDE SEQUENCE</scope>
    <source>
        <strain evidence="19">CCM 8863</strain>
    </source>
</reference>
<evidence type="ECO:0000256" key="5">
    <source>
        <dbReference type="ARBA" id="ARBA00022630"/>
    </source>
</evidence>
<evidence type="ECO:0000313" key="19">
    <source>
        <dbReference type="EMBL" id="MBI8988635.1"/>
    </source>
</evidence>
<dbReference type="InterPro" id="IPR017938">
    <property type="entry name" value="Riboflavin_synthase-like_b-brl"/>
</dbReference>
<proteinExistence type="inferred from homology"/>
<comment type="cofactor">
    <cofactor evidence="1">
        <name>FAD</name>
        <dbReference type="ChEBI" id="CHEBI:57692"/>
    </cofactor>
</comment>
<dbReference type="Gene3D" id="2.40.30.10">
    <property type="entry name" value="Translation factors"/>
    <property type="match status" value="1"/>
</dbReference>
<dbReference type="SUPFAM" id="SSF52540">
    <property type="entry name" value="P-loop containing nucleoside triphosphate hydrolases"/>
    <property type="match status" value="1"/>
</dbReference>
<dbReference type="Pfam" id="PF00005">
    <property type="entry name" value="ABC_tran"/>
    <property type="match status" value="1"/>
</dbReference>
<evidence type="ECO:0000256" key="4">
    <source>
        <dbReference type="ARBA" id="ARBA00022475"/>
    </source>
</evidence>
<dbReference type="InterPro" id="IPR003439">
    <property type="entry name" value="ABC_transporter-like_ATP-bd"/>
</dbReference>
<keyword evidence="4" id="KW-1003">Cell membrane</keyword>
<comment type="subcellular location">
    <subcellularLocation>
        <location evidence="2">Cell membrane</location>
        <topology evidence="2">Multi-pass membrane protein</topology>
    </subcellularLocation>
</comment>
<dbReference type="EMBL" id="JAEIOS010000010">
    <property type="protein sequence ID" value="MBI8988635.1"/>
    <property type="molecule type" value="Genomic_DNA"/>
</dbReference>
<evidence type="ECO:0000256" key="7">
    <source>
        <dbReference type="ARBA" id="ARBA00022741"/>
    </source>
</evidence>
<dbReference type="PROSITE" id="PS00211">
    <property type="entry name" value="ABC_TRANSPORTER_1"/>
    <property type="match status" value="1"/>
</dbReference>
<dbReference type="SMART" id="SM00382">
    <property type="entry name" value="AAA"/>
    <property type="match status" value="1"/>
</dbReference>
<evidence type="ECO:0000256" key="12">
    <source>
        <dbReference type="ARBA" id="ARBA00023467"/>
    </source>
</evidence>
<dbReference type="InterPro" id="IPR017927">
    <property type="entry name" value="FAD-bd_FR_type"/>
</dbReference>
<dbReference type="Pfam" id="PF08021">
    <property type="entry name" value="FAD_binding_9"/>
    <property type="match status" value="1"/>
</dbReference>
<dbReference type="PANTHER" id="PTHR43394:SF1">
    <property type="entry name" value="ATP-BINDING CASSETTE SUB-FAMILY B MEMBER 10, MITOCHONDRIAL"/>
    <property type="match status" value="1"/>
</dbReference>
<dbReference type="InterPro" id="IPR036640">
    <property type="entry name" value="ABC1_TM_sf"/>
</dbReference>